<evidence type="ECO:0000313" key="15">
    <source>
        <dbReference type="Proteomes" id="UP001595953"/>
    </source>
</evidence>
<dbReference type="PANTHER" id="PTHR30069:SF29">
    <property type="entry name" value="HEMOGLOBIN AND HEMOGLOBIN-HAPTOGLOBIN-BINDING PROTEIN 1-RELATED"/>
    <property type="match status" value="1"/>
</dbReference>
<dbReference type="Proteomes" id="UP001595953">
    <property type="component" value="Unassembled WGS sequence"/>
</dbReference>
<reference evidence="15" key="1">
    <citation type="journal article" date="2019" name="Int. J. Syst. Evol. Microbiol.">
        <title>The Global Catalogue of Microorganisms (GCM) 10K type strain sequencing project: providing services to taxonomists for standard genome sequencing and annotation.</title>
        <authorList>
            <consortium name="The Broad Institute Genomics Platform"/>
            <consortium name="The Broad Institute Genome Sequencing Center for Infectious Disease"/>
            <person name="Wu L."/>
            <person name="Ma J."/>
        </authorList>
    </citation>
    <scope>NUCLEOTIDE SEQUENCE [LARGE SCALE GENOMIC DNA]</scope>
    <source>
        <strain evidence="15">CCUG 63682</strain>
    </source>
</reference>
<evidence type="ECO:0000256" key="9">
    <source>
        <dbReference type="ARBA" id="ARBA00023237"/>
    </source>
</evidence>
<keyword evidence="9" id="KW-0998">Cell outer membrane</keyword>
<dbReference type="SUPFAM" id="SSF56935">
    <property type="entry name" value="Porins"/>
    <property type="match status" value="1"/>
</dbReference>
<name>A0ABV9N5K9_9FLAO</name>
<feature type="signal peptide" evidence="11">
    <location>
        <begin position="1"/>
        <end position="18"/>
    </location>
</feature>
<keyword evidence="5 11" id="KW-0732">Signal</keyword>
<dbReference type="Gene3D" id="2.170.130.10">
    <property type="entry name" value="TonB-dependent receptor, plug domain"/>
    <property type="match status" value="1"/>
</dbReference>
<dbReference type="Pfam" id="PF00593">
    <property type="entry name" value="TonB_dep_Rec_b-barrel"/>
    <property type="match status" value="1"/>
</dbReference>
<keyword evidence="7 10" id="KW-0472">Membrane</keyword>
<gene>
    <name evidence="14" type="ORF">ACFO5O_12185</name>
</gene>
<evidence type="ECO:0000256" key="1">
    <source>
        <dbReference type="ARBA" id="ARBA00004571"/>
    </source>
</evidence>
<comment type="similarity">
    <text evidence="10">Belongs to the TonB-dependent receptor family.</text>
</comment>
<keyword evidence="4" id="KW-0812">Transmembrane</keyword>
<dbReference type="Gene3D" id="2.60.40.1120">
    <property type="entry name" value="Carboxypeptidase-like, regulatory domain"/>
    <property type="match status" value="1"/>
</dbReference>
<evidence type="ECO:0000256" key="4">
    <source>
        <dbReference type="ARBA" id="ARBA00022692"/>
    </source>
</evidence>
<feature type="domain" description="TonB-dependent receptor plug" evidence="13">
    <location>
        <begin position="113"/>
        <end position="222"/>
    </location>
</feature>
<evidence type="ECO:0000256" key="11">
    <source>
        <dbReference type="SAM" id="SignalP"/>
    </source>
</evidence>
<dbReference type="Pfam" id="PF13715">
    <property type="entry name" value="CarbopepD_reg_2"/>
    <property type="match status" value="1"/>
</dbReference>
<dbReference type="RefSeq" id="WP_387964152.1">
    <property type="nucleotide sequence ID" value="NZ_JBHSGP010000014.1"/>
</dbReference>
<dbReference type="Pfam" id="PF07715">
    <property type="entry name" value="Plug"/>
    <property type="match status" value="1"/>
</dbReference>
<dbReference type="InterPro" id="IPR037066">
    <property type="entry name" value="Plug_dom_sf"/>
</dbReference>
<keyword evidence="6 10" id="KW-0798">TonB box</keyword>
<dbReference type="InterPro" id="IPR012910">
    <property type="entry name" value="Plug_dom"/>
</dbReference>
<evidence type="ECO:0000256" key="7">
    <source>
        <dbReference type="ARBA" id="ARBA00023136"/>
    </source>
</evidence>
<keyword evidence="2" id="KW-0813">Transport</keyword>
<keyword evidence="15" id="KW-1185">Reference proteome</keyword>
<dbReference type="SUPFAM" id="SSF49464">
    <property type="entry name" value="Carboxypeptidase regulatory domain-like"/>
    <property type="match status" value="1"/>
</dbReference>
<evidence type="ECO:0000256" key="5">
    <source>
        <dbReference type="ARBA" id="ARBA00022729"/>
    </source>
</evidence>
<accession>A0ABV9N5K9</accession>
<evidence type="ECO:0000256" key="3">
    <source>
        <dbReference type="ARBA" id="ARBA00022452"/>
    </source>
</evidence>
<keyword evidence="3" id="KW-1134">Transmembrane beta strand</keyword>
<evidence type="ECO:0000256" key="6">
    <source>
        <dbReference type="ARBA" id="ARBA00023077"/>
    </source>
</evidence>
<feature type="chain" id="PRO_5047460862" evidence="11">
    <location>
        <begin position="19"/>
        <end position="948"/>
    </location>
</feature>
<evidence type="ECO:0000256" key="8">
    <source>
        <dbReference type="ARBA" id="ARBA00023170"/>
    </source>
</evidence>
<proteinExistence type="inferred from homology"/>
<dbReference type="InterPro" id="IPR036942">
    <property type="entry name" value="Beta-barrel_TonB_sf"/>
</dbReference>
<feature type="domain" description="TonB-dependent receptor-like beta-barrel" evidence="12">
    <location>
        <begin position="425"/>
        <end position="922"/>
    </location>
</feature>
<sequence>MKAIFKIFMLFIGTLCFAQSTVTGKVTDNNNQPLPGANVIVVGTSTGTVTDFDGNFTLSVNQNPPFTIQISSVGFSTVTKEVNTNTQTLNFILNEGSELDEIVISASRTPESVRESPVTIERLSANDIKLSSAPSFYNSLENLKGVDVHQGSLTFNSVNTRGFATYANTRFVQLVDGMDNASPVLNFAIGNMLGLNELDVQSVELLPGASSALYGANAFNGILFMNSKNPFDHEGINFYYKQGITSQQAGGDNSFYDFGMRAAYKFSDKFAGKASFSYLKGTDWQANDNNQYVLGAVGSPDAILPFRSSPAHDGLNIYGDEVSLSSIGLNLRQVAQSLEQMGQIPPGSSAMVPAVNVARTGYKESDLTDYDASSLKADFSLHYRPFADDLEIEWKSKVGRGSTIYQGANRYQIKDFTLQQHKLEIRGNNFFLRGYTTSESAGKSYDMRFTGINMNKVGAQEWFGTYAGAYLAGLLGGGTNEQAHAGARQFADQTVTIQPGTPEFEALFNKVTNDPNVATGSKFLDNTKMHVGEGNYNFKSLLNDAMDLQIGGSYRQYSLNSSGTIFTDYDGPIDYEEYGAYVQGIKKFADERLKVTASVRYDKNEFFDASYSPRLSVGYSAGANREHNFRASVQTGFRNPHTQALFIGFNVGRAILVGGSPANLDRDLPGTALKPRDAYFDSYSRESVTAFGIAVQTAVAGGTNPNVAVQQNAGLLTPVNGTGITPLVKQEQVTAFDVGYRGKLGPFTTDVNLYYNRYNDFLAEKLVITPNNGSTSDLSGVLDIANGLLNGATGNYTVFQLNTNSTANVSSYGAVLGLSTKIAKNFDLGFNYTYAKLDFDQASEPDFSAGFNTPEHKVKVSFGNENLFKDFGFNVNVRWSDEYFWQASIANAIMPARTVVDAQINYSIPSLKSIFKVGGTNLGGKEFQSAVGGPFIGSQYYVSWTINN</sequence>
<dbReference type="EMBL" id="JBHSGP010000014">
    <property type="protein sequence ID" value="MFC4723085.1"/>
    <property type="molecule type" value="Genomic_DNA"/>
</dbReference>
<organism evidence="14 15">
    <name type="scientific">Geojedonia litorea</name>
    <dbReference type="NCBI Taxonomy" id="1268269"/>
    <lineage>
        <taxon>Bacteria</taxon>
        <taxon>Pseudomonadati</taxon>
        <taxon>Bacteroidota</taxon>
        <taxon>Flavobacteriia</taxon>
        <taxon>Flavobacteriales</taxon>
        <taxon>Flavobacteriaceae</taxon>
        <taxon>Geojedonia</taxon>
    </lineage>
</organism>
<dbReference type="InterPro" id="IPR000531">
    <property type="entry name" value="Beta-barrel_TonB"/>
</dbReference>
<evidence type="ECO:0000313" key="14">
    <source>
        <dbReference type="EMBL" id="MFC4723085.1"/>
    </source>
</evidence>
<evidence type="ECO:0000256" key="10">
    <source>
        <dbReference type="RuleBase" id="RU003357"/>
    </source>
</evidence>
<dbReference type="InterPro" id="IPR039426">
    <property type="entry name" value="TonB-dep_rcpt-like"/>
</dbReference>
<evidence type="ECO:0000259" key="13">
    <source>
        <dbReference type="Pfam" id="PF07715"/>
    </source>
</evidence>
<evidence type="ECO:0000256" key="2">
    <source>
        <dbReference type="ARBA" id="ARBA00022448"/>
    </source>
</evidence>
<protein>
    <submittedName>
        <fullName evidence="14">TonB-dependent receptor</fullName>
    </submittedName>
</protein>
<keyword evidence="8 14" id="KW-0675">Receptor</keyword>
<evidence type="ECO:0000259" key="12">
    <source>
        <dbReference type="Pfam" id="PF00593"/>
    </source>
</evidence>
<dbReference type="PANTHER" id="PTHR30069">
    <property type="entry name" value="TONB-DEPENDENT OUTER MEMBRANE RECEPTOR"/>
    <property type="match status" value="1"/>
</dbReference>
<dbReference type="Gene3D" id="2.40.170.20">
    <property type="entry name" value="TonB-dependent receptor, beta-barrel domain"/>
    <property type="match status" value="1"/>
</dbReference>
<comment type="subcellular location">
    <subcellularLocation>
        <location evidence="1">Cell outer membrane</location>
        <topology evidence="1">Multi-pass membrane protein</topology>
    </subcellularLocation>
</comment>
<comment type="caution">
    <text evidence="14">The sequence shown here is derived from an EMBL/GenBank/DDBJ whole genome shotgun (WGS) entry which is preliminary data.</text>
</comment>
<dbReference type="InterPro" id="IPR008969">
    <property type="entry name" value="CarboxyPept-like_regulatory"/>
</dbReference>